<dbReference type="SMART" id="SM00822">
    <property type="entry name" value="PKS_KR"/>
    <property type="match status" value="1"/>
</dbReference>
<comment type="similarity">
    <text evidence="1 3">Belongs to the short-chain dehydrogenases/reductases (SDR) family.</text>
</comment>
<feature type="domain" description="Ketoreductase" evidence="4">
    <location>
        <begin position="9"/>
        <end position="200"/>
    </location>
</feature>
<dbReference type="Proteomes" id="UP000654108">
    <property type="component" value="Unassembled WGS sequence"/>
</dbReference>
<name>A0A927IT85_9HYPH</name>
<protein>
    <submittedName>
        <fullName evidence="5">SDR family NAD(P)-dependent oxidoreductase</fullName>
    </submittedName>
</protein>
<dbReference type="InterPro" id="IPR057326">
    <property type="entry name" value="KR_dom"/>
</dbReference>
<evidence type="ECO:0000259" key="4">
    <source>
        <dbReference type="SMART" id="SM00822"/>
    </source>
</evidence>
<evidence type="ECO:0000313" key="6">
    <source>
        <dbReference type="Proteomes" id="UP000654108"/>
    </source>
</evidence>
<sequence>MARCFSKGGVAVITGGASGIGRAAARRAAASEMSVVLVDVDADKLEALRAELAEQLGPERVMAERVDVSDPGAMTALAARVEAQLGSPTLLMNNAAAFVSGGPGGILDDNSNWQRVMAVNVMGVVNGVQAFLPGMLASDRAGVIVNTGSKQGLTNPPGNPAYNTSKAAVNAYSQNLARDLRERDKCRVTAHLLIPGWTTTGDRVHQKGAWLPEQVVDYMDQAIAADRFFILCPDDETPNGVDHKRIVWNALDIVENRPALSRWHPDYKEAFAQFMDADLPTTNRSTSS</sequence>
<dbReference type="EMBL" id="JACYFU010000003">
    <property type="protein sequence ID" value="MBD8066289.1"/>
    <property type="molecule type" value="Genomic_DNA"/>
</dbReference>
<dbReference type="PRINTS" id="PR00080">
    <property type="entry name" value="SDRFAMILY"/>
</dbReference>
<accession>A0A927IT85</accession>
<reference evidence="5" key="1">
    <citation type="submission" date="2020-09" db="EMBL/GenBank/DDBJ databases">
        <title>Genome seq and assembly of Devosia sp.</title>
        <authorList>
            <person name="Chhetri G."/>
        </authorList>
    </citation>
    <scope>NUCLEOTIDE SEQUENCE</scope>
    <source>
        <strain evidence="5">PTR5</strain>
    </source>
</reference>
<dbReference type="InterPro" id="IPR020904">
    <property type="entry name" value="Sc_DH/Rdtase_CS"/>
</dbReference>
<evidence type="ECO:0000256" key="3">
    <source>
        <dbReference type="RuleBase" id="RU000363"/>
    </source>
</evidence>
<dbReference type="CDD" id="cd05233">
    <property type="entry name" value="SDR_c"/>
    <property type="match status" value="1"/>
</dbReference>
<organism evidence="5 6">
    <name type="scientific">Devosia oryzisoli</name>
    <dbReference type="NCBI Taxonomy" id="2774138"/>
    <lineage>
        <taxon>Bacteria</taxon>
        <taxon>Pseudomonadati</taxon>
        <taxon>Pseudomonadota</taxon>
        <taxon>Alphaproteobacteria</taxon>
        <taxon>Hyphomicrobiales</taxon>
        <taxon>Devosiaceae</taxon>
        <taxon>Devosia</taxon>
    </lineage>
</organism>
<dbReference type="Pfam" id="PF00106">
    <property type="entry name" value="adh_short"/>
    <property type="match status" value="1"/>
</dbReference>
<proteinExistence type="inferred from homology"/>
<keyword evidence="2" id="KW-0560">Oxidoreductase</keyword>
<gene>
    <name evidence="5" type="ORF">IC608_12495</name>
</gene>
<dbReference type="GO" id="GO:0050664">
    <property type="term" value="F:oxidoreductase activity, acting on NAD(P)H, oxygen as acceptor"/>
    <property type="evidence" value="ECO:0007669"/>
    <property type="project" value="TreeGrafter"/>
</dbReference>
<keyword evidence="6" id="KW-1185">Reference proteome</keyword>
<dbReference type="PRINTS" id="PR00081">
    <property type="entry name" value="GDHRDH"/>
</dbReference>
<dbReference type="PANTHER" id="PTHR43008">
    <property type="entry name" value="BENZIL REDUCTASE"/>
    <property type="match status" value="1"/>
</dbReference>
<dbReference type="InterPro" id="IPR002347">
    <property type="entry name" value="SDR_fam"/>
</dbReference>
<evidence type="ECO:0000256" key="2">
    <source>
        <dbReference type="ARBA" id="ARBA00023002"/>
    </source>
</evidence>
<comment type="caution">
    <text evidence="5">The sequence shown here is derived from an EMBL/GenBank/DDBJ whole genome shotgun (WGS) entry which is preliminary data.</text>
</comment>
<evidence type="ECO:0000256" key="1">
    <source>
        <dbReference type="ARBA" id="ARBA00006484"/>
    </source>
</evidence>
<dbReference type="RefSeq" id="WP_191775853.1">
    <property type="nucleotide sequence ID" value="NZ_JACYFU010000003.1"/>
</dbReference>
<dbReference type="PROSITE" id="PS00061">
    <property type="entry name" value="ADH_SHORT"/>
    <property type="match status" value="1"/>
</dbReference>
<dbReference type="InterPro" id="IPR036291">
    <property type="entry name" value="NAD(P)-bd_dom_sf"/>
</dbReference>
<evidence type="ECO:0000313" key="5">
    <source>
        <dbReference type="EMBL" id="MBD8066289.1"/>
    </source>
</evidence>
<dbReference type="PANTHER" id="PTHR43008:SF7">
    <property type="entry name" value="SHORT CHAIN DEHYDROGENASE_REDUCTASE (AFU_ORTHOLOGUE AFUA_2G00830)"/>
    <property type="match status" value="1"/>
</dbReference>
<dbReference type="AlphaFoldDB" id="A0A927IT85"/>
<dbReference type="SUPFAM" id="SSF51735">
    <property type="entry name" value="NAD(P)-binding Rossmann-fold domains"/>
    <property type="match status" value="1"/>
</dbReference>
<dbReference type="Gene3D" id="3.40.50.720">
    <property type="entry name" value="NAD(P)-binding Rossmann-like Domain"/>
    <property type="match status" value="1"/>
</dbReference>